<gene>
    <name evidence="2" type="ORF">NCTC12722_00381</name>
</gene>
<dbReference type="Proteomes" id="UP000254343">
    <property type="component" value="Unassembled WGS sequence"/>
</dbReference>
<protein>
    <submittedName>
        <fullName evidence="2">T5orf172 domain</fullName>
    </submittedName>
</protein>
<dbReference type="SMART" id="SM00974">
    <property type="entry name" value="T5orf172"/>
    <property type="match status" value="1"/>
</dbReference>
<evidence type="ECO:0000259" key="1">
    <source>
        <dbReference type="SMART" id="SM00974"/>
    </source>
</evidence>
<sequence>MIDLDLDELRSELDDFAQPEKKGGRSPREERIIAGFEEIQRFVEKNGHAPRHGEDGDIFERLYAVRLDRLRALEECRSLLTQFDHQGLITCAPIASSGPPADSMDEEELLAELKGAAGSSDITKLRHVRTSAEKREAEEIASREKCADFERFKPLFLQVQADLESGRRTTRPFVKDAGFLKADIQAGQFFILGGQTAYVAEVGELIKAPNGETDARLRVIYSNSTESDLLLRSLQRALYKDDAGRRITEPSAGPLFDEQTGDGDQASGTIYVLRSKSDHPLVAANREILHKIGVTGGSVERRIANARLDPTYLMADVEIVATYELYNINRAKLEFLIHRVFGGARLDVEIMDRLGRPIVPKEWFLVPLFAIDEAVNRIKDGTITDYVYNPNTARLVEHGAQPPLGKLT</sequence>
<proteinExistence type="predicted"/>
<dbReference type="RefSeq" id="WP_002717999.1">
    <property type="nucleotide sequence ID" value="NZ_UFSI01000001.1"/>
</dbReference>
<accession>A0A380W2L6</accession>
<dbReference type="EMBL" id="UIGB01000001">
    <property type="protein sequence ID" value="SUU83218.1"/>
    <property type="molecule type" value="Genomic_DNA"/>
</dbReference>
<evidence type="ECO:0000313" key="2">
    <source>
        <dbReference type="EMBL" id="SUU83218.1"/>
    </source>
</evidence>
<dbReference type="AlphaFoldDB" id="A0A380W2L6"/>
<reference evidence="2 3" key="1">
    <citation type="submission" date="2018-06" db="EMBL/GenBank/DDBJ databases">
        <authorList>
            <consortium name="Pathogen Informatics"/>
            <person name="Doyle S."/>
        </authorList>
    </citation>
    <scope>NUCLEOTIDE SEQUENCE [LARGE SCALE GENOMIC DNA]</scope>
    <source>
        <strain evidence="2 3">NCTC12722</strain>
    </source>
</reference>
<evidence type="ECO:0000313" key="3">
    <source>
        <dbReference type="Proteomes" id="UP000254343"/>
    </source>
</evidence>
<organism evidence="2 3">
    <name type="scientific">Afipia felis</name>
    <name type="common">Cat scratch disease bacillus</name>
    <dbReference type="NCBI Taxonomy" id="1035"/>
    <lineage>
        <taxon>Bacteria</taxon>
        <taxon>Pseudomonadati</taxon>
        <taxon>Pseudomonadota</taxon>
        <taxon>Alphaproteobacteria</taxon>
        <taxon>Hyphomicrobiales</taxon>
        <taxon>Nitrobacteraceae</taxon>
        <taxon>Afipia</taxon>
    </lineage>
</organism>
<dbReference type="OrthoDB" id="9814995at2"/>
<dbReference type="InterPro" id="IPR018306">
    <property type="entry name" value="Phage_T5_Orf172_DNA-bd"/>
</dbReference>
<name>A0A380W2L6_AFIFE</name>
<dbReference type="Pfam" id="PF13455">
    <property type="entry name" value="MUG113"/>
    <property type="match status" value="1"/>
</dbReference>
<feature type="domain" description="Bacteriophage T5 Orf172 DNA-binding" evidence="1">
    <location>
        <begin position="284"/>
        <end position="378"/>
    </location>
</feature>